<accession>A0ABN6QLV2</accession>
<evidence type="ECO:0008006" key="3">
    <source>
        <dbReference type="Google" id="ProtNLM"/>
    </source>
</evidence>
<evidence type="ECO:0000313" key="1">
    <source>
        <dbReference type="EMBL" id="BDL44253.1"/>
    </source>
</evidence>
<dbReference type="Proteomes" id="UP001062263">
    <property type="component" value="Chromosome"/>
</dbReference>
<keyword evidence="2" id="KW-1185">Reference proteome</keyword>
<dbReference type="InterPro" id="IPR029044">
    <property type="entry name" value="Nucleotide-diphossugar_trans"/>
</dbReference>
<dbReference type="EMBL" id="AP025943">
    <property type="protein sequence ID" value="BDL44253.1"/>
    <property type="molecule type" value="Genomic_DNA"/>
</dbReference>
<name>A0ABN6QLV2_9BACT</name>
<protein>
    <recommendedName>
        <fullName evidence="3">Glycosyltransferase family 92 protein</fullName>
    </recommendedName>
</protein>
<evidence type="ECO:0000313" key="2">
    <source>
        <dbReference type="Proteomes" id="UP001062263"/>
    </source>
</evidence>
<sequence>MKCVLLQASGEILEGSAELKELGYQAASYPVSQRVEELQDTRCDEFTDFLGVHAEACDKPHVRSLRISFASMIMDPQFNEDDLIIFGESDAAPVIPAERLRPVLEEMVKSHPEVDVFRLFYELSKSPSKPLSPEERIEFEPYATSGHTADTSYVWGTHALIIPVSKREKVARIFYTCRLPIDMALEAANGNGELCIMVATHNCFYQKPRTCLFDKSTLYSCRDRKMALCLASYKRFEDLQRQIYCMMHQSYRNFHLFVAVKGMSSFIFQSILIPQFQEFIDEGRLTLRWFPNKNQLSNLADTIRGLDTTDYELFVKIDDDDFYGRDYLLTINEFHSEIPQHHCSYFNDWNWVHYKYGGISSLQKEFYYVFGASMVLTRSVMERLMACEEHPEMIHPIVQRWYHIPGHGNIGFSEDNFIHKLMLENGYSNIAPFIARKKITHHIIVQKANASVTRGYMLDGEFRKANTNVSHDADAFEYVLDLRHPQWNGAFRVFGARGNRVDNDDSAEVLSFSTEKIVVKWDKWGEESFVRQDDGSYEFQQTEK</sequence>
<proteinExistence type="predicted"/>
<reference evidence="1" key="1">
    <citation type="submission" date="2022-06" db="EMBL/GenBank/DDBJ databases">
        <title>Akkermansia biwalacus sp. nov., an anaerobic mucin-degrading bacterium isolated from human intestine.</title>
        <authorList>
            <person name="Kobayashi Y."/>
            <person name="Inoue S."/>
            <person name="Kawahara T."/>
            <person name="Kohda N."/>
        </authorList>
    </citation>
    <scope>NUCLEOTIDE SEQUENCE</scope>
    <source>
        <strain evidence="1">WON2089</strain>
    </source>
</reference>
<dbReference type="SUPFAM" id="SSF53448">
    <property type="entry name" value="Nucleotide-diphospho-sugar transferases"/>
    <property type="match status" value="1"/>
</dbReference>
<gene>
    <name evidence="1" type="ORF">Abiwalacus_18270</name>
</gene>
<organism evidence="1 2">
    <name type="scientific">Akkermansia biwaensis</name>
    <dbReference type="NCBI Taxonomy" id="2946555"/>
    <lineage>
        <taxon>Bacteria</taxon>
        <taxon>Pseudomonadati</taxon>
        <taxon>Verrucomicrobiota</taxon>
        <taxon>Verrucomicrobiia</taxon>
        <taxon>Verrucomicrobiales</taxon>
        <taxon>Akkermansiaceae</taxon>
        <taxon>Akkermansia</taxon>
    </lineage>
</organism>
<dbReference type="RefSeq" id="WP_215458982.1">
    <property type="nucleotide sequence ID" value="NZ_AP025943.1"/>
</dbReference>
<dbReference type="Gene3D" id="3.90.550.10">
    <property type="entry name" value="Spore Coat Polysaccharide Biosynthesis Protein SpsA, Chain A"/>
    <property type="match status" value="1"/>
</dbReference>